<dbReference type="PANTHER" id="PTHR33406">
    <property type="entry name" value="MEMBRANE PROTEIN MJ1562-RELATED"/>
    <property type="match status" value="1"/>
</dbReference>
<dbReference type="RefSeq" id="WP_007771890.1">
    <property type="nucleotide sequence ID" value="NZ_AFVW02000003.1"/>
</dbReference>
<feature type="transmembrane region" description="Helical" evidence="8">
    <location>
        <begin position="336"/>
        <end position="359"/>
    </location>
</feature>
<feature type="transmembrane region" description="Helical" evidence="8">
    <location>
        <begin position="307"/>
        <end position="330"/>
    </location>
</feature>
<dbReference type="EMBL" id="AFVW02000003">
    <property type="protein sequence ID" value="EJO88815.1"/>
    <property type="molecule type" value="Genomic_DNA"/>
</dbReference>
<feature type="domain" description="SSD" evidence="9">
    <location>
        <begin position="232"/>
        <end position="358"/>
    </location>
</feature>
<evidence type="ECO:0000313" key="10">
    <source>
        <dbReference type="EMBL" id="EJO88815.1"/>
    </source>
</evidence>
<dbReference type="GeneID" id="31527623"/>
<evidence type="ECO:0000259" key="9">
    <source>
        <dbReference type="PROSITE" id="PS50156"/>
    </source>
</evidence>
<feature type="transmembrane region" description="Helical" evidence="8">
    <location>
        <begin position="228"/>
        <end position="257"/>
    </location>
</feature>
<evidence type="ECO:0000256" key="3">
    <source>
        <dbReference type="ARBA" id="ARBA00022475"/>
    </source>
</evidence>
<evidence type="ECO:0000313" key="11">
    <source>
        <dbReference type="Proteomes" id="UP000006455"/>
    </source>
</evidence>
<dbReference type="NCBIfam" id="TIGR03057">
    <property type="entry name" value="xxxLxxG_by_4"/>
    <property type="match status" value="1"/>
</dbReference>
<feature type="transmembrane region" description="Helical" evidence="8">
    <location>
        <begin position="30"/>
        <end position="49"/>
    </location>
</feature>
<feature type="compositionally biased region" description="Polar residues" evidence="7">
    <location>
        <begin position="486"/>
        <end position="497"/>
    </location>
</feature>
<sequence length="1072" mass="113718">MSRRTANSGQPGPDQSVGLFPRLGGWIARWPWLVIALWAALVGVLSLTLPSLQEISQRHPVDMLPNDAPVLVATENMTKVFHEPASESIAVVLLSDAKGLSPADEDTYKRLAADLRADTRDVVMLQDFVSTPPLRELMTSKDRQAWILPVGLPGELSSPQSKQAYARVTGIVERTVAGTTLRANMTGPAATVADMNLTGQRDRTRIELAIVVLLFVILLVIYRNPVTMALPLIMIGVSVAVAQRLVAMVGLAGLGIANQTTIFMSGMMVGAGTDYAVFLISRYHDYLRDGLDSDQAVIRALASIGKVIAASAATVAVTFLGMIFAQLGILKSAGPVLGISVIVVFTAAVTLLPALLVLAGRRGWIAPRRDLSRRMWRRSGIQIVRKPKAHLLASVLVLAILAGCAGLAHYNYDERQALPASAASSVGYAALDRHFPPNLIIPEYLVIQSPHDLRTPRALADLEQMAQRVSQVPGVASVRGITRPTGQSLEQARTSWQAGEVGDKLDQGSRQITDHTGDLDKLAGGANLMAGKLSDVRTQVNQAVSAVSGVVDALGFLQNAFGGNRALAELDGAEKLVSGMRSLGDAIGANSNFVANNSEWAAPVLGALDNSPMCSAEPACVNARTELQRLVTARDDGTLGKISELARQLKATQAVQSLAATVSGLRRALSTAIGAMGSLGMGTPGGMRAKINFLQQGTNTLADGSRQLADGVAQLVDQVKKMGFGLGEASAFLMGMKNDATTPAMSGFYIPAQALSYATGAGDRPAALPGEVQGLLGGTNTEQLRKFAAAFVSPDGHAVRYLIQTDFNPFSGAAMDQVSAMMSAAAGAQPNTTLADAAVSTVGLPVFVKETRDYYGHDLRLIIMMTVGVVLLILIALLRAVVAPLYLIGSVIVSYLSALGIGVIVFQFLLGGEMHWSVPGLTFVILVAVGADYNMLLISRMRDESKLGMRSGVIRTVGSTGGVITAAGLIMAASMFGLVFASLTNVIQSGFVLGAGLLLDTFLLRTVTVPAIAVLVGQANWWRPTGWRPIVRRPRRRRGPRSRKPLLPDSERSPRWMLDDLVGFSPHEGLRL</sequence>
<feature type="transmembrane region" description="Helical" evidence="8">
    <location>
        <begin position="885"/>
        <end position="910"/>
    </location>
</feature>
<evidence type="ECO:0000256" key="6">
    <source>
        <dbReference type="ARBA" id="ARBA00023136"/>
    </source>
</evidence>
<dbReference type="OrthoDB" id="2365435at2"/>
<feature type="transmembrane region" description="Helical" evidence="8">
    <location>
        <begin position="391"/>
        <end position="412"/>
    </location>
</feature>
<comment type="similarity">
    <text evidence="2">Belongs to the resistance-nodulation-cell division (RND) (TC 2.A.6) family. MmpL subfamily.</text>
</comment>
<dbReference type="InterPro" id="IPR004869">
    <property type="entry name" value="MMPL_dom"/>
</dbReference>
<feature type="transmembrane region" description="Helical" evidence="8">
    <location>
        <begin position="957"/>
        <end position="982"/>
    </location>
</feature>
<feature type="transmembrane region" description="Helical" evidence="8">
    <location>
        <begin position="859"/>
        <end position="878"/>
    </location>
</feature>
<feature type="transmembrane region" description="Helical" evidence="8">
    <location>
        <begin position="1002"/>
        <end position="1022"/>
    </location>
</feature>
<keyword evidence="6 8" id="KW-0472">Membrane</keyword>
<dbReference type="STRING" id="1041522.GCA_002105755_03707"/>
<dbReference type="SUPFAM" id="SSF82866">
    <property type="entry name" value="Multidrug efflux transporter AcrB transmembrane domain"/>
    <property type="match status" value="2"/>
</dbReference>
<feature type="transmembrane region" description="Helical" evidence="8">
    <location>
        <begin position="916"/>
        <end position="936"/>
    </location>
</feature>
<evidence type="ECO:0000256" key="8">
    <source>
        <dbReference type="SAM" id="Phobius"/>
    </source>
</evidence>
<dbReference type="GO" id="GO:0005886">
    <property type="term" value="C:plasma membrane"/>
    <property type="evidence" value="ECO:0007669"/>
    <property type="project" value="UniProtKB-SubCell"/>
</dbReference>
<dbReference type="Gene3D" id="1.20.1640.10">
    <property type="entry name" value="Multidrug efflux transporter AcrB transmembrane domain"/>
    <property type="match status" value="2"/>
</dbReference>
<organism evidence="10 11">
    <name type="scientific">Mycobacterium colombiense CECT 3035</name>
    <dbReference type="NCBI Taxonomy" id="1041522"/>
    <lineage>
        <taxon>Bacteria</taxon>
        <taxon>Bacillati</taxon>
        <taxon>Actinomycetota</taxon>
        <taxon>Actinomycetes</taxon>
        <taxon>Mycobacteriales</taxon>
        <taxon>Mycobacteriaceae</taxon>
        <taxon>Mycobacterium</taxon>
        <taxon>Mycobacterium avium complex (MAC)</taxon>
    </lineage>
</organism>
<accession>J4SGZ5</accession>
<feature type="transmembrane region" description="Helical" evidence="8">
    <location>
        <begin position="205"/>
        <end position="222"/>
    </location>
</feature>
<dbReference type="InterPro" id="IPR050545">
    <property type="entry name" value="Mycobact_MmpL"/>
</dbReference>
<dbReference type="PROSITE" id="PS50156">
    <property type="entry name" value="SSD"/>
    <property type="match status" value="1"/>
</dbReference>
<keyword evidence="5 8" id="KW-1133">Transmembrane helix</keyword>
<evidence type="ECO:0000256" key="4">
    <source>
        <dbReference type="ARBA" id="ARBA00022692"/>
    </source>
</evidence>
<proteinExistence type="inferred from homology"/>
<feature type="region of interest" description="Disordered" evidence="7">
    <location>
        <begin position="486"/>
        <end position="509"/>
    </location>
</feature>
<evidence type="ECO:0000256" key="1">
    <source>
        <dbReference type="ARBA" id="ARBA00004651"/>
    </source>
</evidence>
<dbReference type="AlphaFoldDB" id="J4SGZ5"/>
<dbReference type="InterPro" id="IPR000731">
    <property type="entry name" value="SSD"/>
</dbReference>
<evidence type="ECO:0000256" key="5">
    <source>
        <dbReference type="ARBA" id="ARBA00022989"/>
    </source>
</evidence>
<dbReference type="Pfam" id="PF03176">
    <property type="entry name" value="MMPL"/>
    <property type="match status" value="2"/>
</dbReference>
<dbReference type="eggNOG" id="COG2409">
    <property type="taxonomic scope" value="Bacteria"/>
</dbReference>
<dbReference type="Proteomes" id="UP000006455">
    <property type="component" value="Unassembled WGS sequence"/>
</dbReference>
<protein>
    <submittedName>
        <fullName evidence="10">Putative integral membrane transport protein MMPL8</fullName>
    </submittedName>
</protein>
<dbReference type="FunFam" id="1.20.1640.10:FF:000020">
    <property type="entry name" value="Transmembrane transport protein MmpL10"/>
    <property type="match status" value="1"/>
</dbReference>
<dbReference type="PANTHER" id="PTHR33406:SF6">
    <property type="entry name" value="MEMBRANE PROTEIN YDGH-RELATED"/>
    <property type="match status" value="1"/>
</dbReference>
<comment type="caution">
    <text evidence="10">The sequence shown here is derived from an EMBL/GenBank/DDBJ whole genome shotgun (WGS) entry which is preliminary data.</text>
</comment>
<reference evidence="10 11" key="1">
    <citation type="journal article" date="2011" name="J. Bacteriol.">
        <title>Genome sequence of the Mycobacterium colombiense type strain, CECT 3035.</title>
        <authorList>
            <person name="Gonzalez-Perez M."/>
            <person name="Murcia M.I."/>
            <person name="Landsman D."/>
            <person name="Jordan I.K."/>
            <person name="Marino-Ramirez L."/>
        </authorList>
    </citation>
    <scope>NUCLEOTIDE SEQUENCE [LARGE SCALE GENOMIC DNA]</scope>
    <source>
        <strain evidence="10 11">CECT 3035</strain>
    </source>
</reference>
<evidence type="ECO:0000256" key="2">
    <source>
        <dbReference type="ARBA" id="ARBA00010157"/>
    </source>
</evidence>
<name>J4SGZ5_9MYCO</name>
<evidence type="ECO:0000256" key="7">
    <source>
        <dbReference type="SAM" id="MobiDB-lite"/>
    </source>
</evidence>
<keyword evidence="3" id="KW-1003">Cell membrane</keyword>
<gene>
    <name evidence="10" type="ORF">MCOL_V211230</name>
</gene>
<comment type="subcellular location">
    <subcellularLocation>
        <location evidence="1">Cell membrane</location>
        <topology evidence="1">Multi-pass membrane protein</topology>
    </subcellularLocation>
</comment>
<dbReference type="InterPro" id="IPR023908">
    <property type="entry name" value="xxxLxxG_rpt"/>
</dbReference>
<keyword evidence="4 8" id="KW-0812">Transmembrane</keyword>